<protein>
    <recommendedName>
        <fullName evidence="3">DUF4372 domain-containing protein</fullName>
    </recommendedName>
</protein>
<evidence type="ECO:0008006" key="3">
    <source>
        <dbReference type="Google" id="ProtNLM"/>
    </source>
</evidence>
<evidence type="ECO:0000313" key="1">
    <source>
        <dbReference type="EMBL" id="RAK50369.1"/>
    </source>
</evidence>
<dbReference type="EMBL" id="PZJG01000001">
    <property type="protein sequence ID" value="RAK50369.1"/>
    <property type="molecule type" value="Genomic_DNA"/>
</dbReference>
<dbReference type="RefSeq" id="WP_096076373.1">
    <property type="nucleotide sequence ID" value="NZ_CP183824.1"/>
</dbReference>
<dbReference type="Proteomes" id="UP000249579">
    <property type="component" value="Unassembled WGS sequence"/>
</dbReference>
<dbReference type="AlphaFoldDB" id="A0A328A7B6"/>
<accession>A0A328A7B6</accession>
<evidence type="ECO:0000313" key="2">
    <source>
        <dbReference type="Proteomes" id="UP000249579"/>
    </source>
</evidence>
<gene>
    <name evidence="1" type="ORF">BHX94_02590</name>
</gene>
<comment type="caution">
    <text evidence="1">The sequence shown here is derived from an EMBL/GenBank/DDBJ whole genome shotgun (WGS) entry which is preliminary data.</text>
</comment>
<organism evidence="1 2">
    <name type="scientific">Macrococcoides bohemicum</name>
    <dbReference type="NCBI Taxonomy" id="1903056"/>
    <lineage>
        <taxon>Bacteria</taxon>
        <taxon>Bacillati</taxon>
        <taxon>Bacillota</taxon>
        <taxon>Bacilli</taxon>
        <taxon>Bacillales</taxon>
        <taxon>Staphylococcaceae</taxon>
        <taxon>Macrococcoides</taxon>
    </lineage>
</organism>
<sequence length="69" mass="8012">MSPIDFKKVSKQVTILNLDHYTKKLNTLSFVKLLLYSQLSRKLAEVSTQIFQKIFKSILQITRLLKASI</sequence>
<name>A0A328A7B6_9STAP</name>
<reference evidence="1 2" key="1">
    <citation type="journal article" date="2018" name="Front. Microbiol.">
        <title>Description and Comparative Genomics of Macrococcus caseolyticus subsp. hominis subsp. nov., Macrococcus goetzii sp. nov., Macrococcus epidermidis sp. nov., and Macrococcus bohemicus sp. nov., Novel Macrococci From Human Clinical Material With Virulence Potential and Suspected Uptake of Foreign DNA by Natural Transformation.</title>
        <authorList>
            <person name="Maslanova I."/>
            <person name="Wertheimer Z."/>
            <person name="Sedlacek I."/>
            <person name="Svec P."/>
            <person name="Indrakova A."/>
            <person name="Kovarovic V."/>
            <person name="Schumann P."/>
            <person name="Sproer C."/>
            <person name="Kralova S."/>
            <person name="Sedo O."/>
            <person name="Kristofova L."/>
            <person name="Vrbovska V."/>
            <person name="Fuzik T."/>
            <person name="Petras P."/>
            <person name="Zdrahal Z."/>
            <person name="Ruzickova V."/>
            <person name="Doskar J."/>
            <person name="Pantucek R."/>
        </authorList>
    </citation>
    <scope>NUCLEOTIDE SEQUENCE [LARGE SCALE GENOMIC DNA]</scope>
    <source>
        <strain evidence="1 2">03/115</strain>
    </source>
</reference>
<proteinExistence type="predicted"/>
<dbReference type="OrthoDB" id="368860at2"/>